<evidence type="ECO:0000313" key="2">
    <source>
        <dbReference type="EMBL" id="MEN3069142.1"/>
    </source>
</evidence>
<keyword evidence="1" id="KW-0472">Membrane</keyword>
<organism evidence="2 3">
    <name type="scientific">Uliginosibacterium sediminicola</name>
    <dbReference type="NCBI Taxonomy" id="2024550"/>
    <lineage>
        <taxon>Bacteria</taxon>
        <taxon>Pseudomonadati</taxon>
        <taxon>Pseudomonadota</taxon>
        <taxon>Betaproteobacteria</taxon>
        <taxon>Rhodocyclales</taxon>
        <taxon>Zoogloeaceae</taxon>
        <taxon>Uliginosibacterium</taxon>
    </lineage>
</organism>
<dbReference type="InterPro" id="IPR032314">
    <property type="entry name" value="DUF4845"/>
</dbReference>
<dbReference type="Proteomes" id="UP001410394">
    <property type="component" value="Unassembled WGS sequence"/>
</dbReference>
<evidence type="ECO:0000313" key="3">
    <source>
        <dbReference type="Proteomes" id="UP001410394"/>
    </source>
</evidence>
<reference evidence="2 3" key="1">
    <citation type="journal article" date="2018" name="Int. J. Syst. Evol. Microbiol.">
        <title>Uliginosibacterium sediminicola sp. nov., isolated from freshwater sediment.</title>
        <authorList>
            <person name="Hwang W.M."/>
            <person name="Kim S.M."/>
            <person name="Kang K."/>
            <person name="Ahn T.Y."/>
        </authorList>
    </citation>
    <scope>NUCLEOTIDE SEQUENCE [LARGE SCALE GENOMIC DNA]</scope>
    <source>
        <strain evidence="2 3">M1-21</strain>
    </source>
</reference>
<dbReference type="Pfam" id="PF16137">
    <property type="entry name" value="DUF4845"/>
    <property type="match status" value="1"/>
</dbReference>
<accession>A0ABU9Z086</accession>
<keyword evidence="3" id="KW-1185">Reference proteome</keyword>
<keyword evidence="1" id="KW-1133">Transmembrane helix</keyword>
<name>A0ABU9Z086_9RHOO</name>
<gene>
    <name evidence="2" type="ORF">ABDB84_11695</name>
</gene>
<protein>
    <submittedName>
        <fullName evidence="2">DUF4845 domain-containing protein</fullName>
    </submittedName>
</protein>
<keyword evidence="1" id="KW-0812">Transmembrane</keyword>
<evidence type="ECO:0000256" key="1">
    <source>
        <dbReference type="SAM" id="Phobius"/>
    </source>
</evidence>
<proteinExistence type="predicted"/>
<sequence>MRARHRQHGLSIISTLIVGAFIAAALILALKLVPVFTEYLAIKKAFSGIIERVDAQQPAAAFRAAFYKYAQIDDISSVDAQSIVVTKENGHVVLSVDYERRVALFANVSLVFEFSVASDGTTGAGK</sequence>
<feature type="transmembrane region" description="Helical" evidence="1">
    <location>
        <begin position="12"/>
        <end position="33"/>
    </location>
</feature>
<comment type="caution">
    <text evidence="2">The sequence shown here is derived from an EMBL/GenBank/DDBJ whole genome shotgun (WGS) entry which is preliminary data.</text>
</comment>
<dbReference type="EMBL" id="JBDIVE010000005">
    <property type="protein sequence ID" value="MEN3069142.1"/>
    <property type="molecule type" value="Genomic_DNA"/>
</dbReference>
<dbReference type="RefSeq" id="WP_345919909.1">
    <property type="nucleotide sequence ID" value="NZ_JBDIVE010000005.1"/>
</dbReference>